<evidence type="ECO:0000313" key="2">
    <source>
        <dbReference type="Proteomes" id="UP000053328"/>
    </source>
</evidence>
<reference evidence="1 2" key="1">
    <citation type="submission" date="2015-01" db="EMBL/GenBank/DDBJ databases">
        <title>The Genome Sequence of Exophiala spinifera CBS89968.</title>
        <authorList>
            <consortium name="The Broad Institute Genomics Platform"/>
            <person name="Cuomo C."/>
            <person name="de Hoog S."/>
            <person name="Gorbushina A."/>
            <person name="Stielow B."/>
            <person name="Teixiera M."/>
            <person name="Abouelleil A."/>
            <person name="Chapman S.B."/>
            <person name="Priest M."/>
            <person name="Young S.K."/>
            <person name="Wortman J."/>
            <person name="Nusbaum C."/>
            <person name="Birren B."/>
        </authorList>
    </citation>
    <scope>NUCLEOTIDE SEQUENCE [LARGE SCALE GENOMIC DNA]</scope>
    <source>
        <strain evidence="1 2">CBS 89968</strain>
    </source>
</reference>
<organism evidence="1 2">
    <name type="scientific">Exophiala spinifera</name>
    <dbReference type="NCBI Taxonomy" id="91928"/>
    <lineage>
        <taxon>Eukaryota</taxon>
        <taxon>Fungi</taxon>
        <taxon>Dikarya</taxon>
        <taxon>Ascomycota</taxon>
        <taxon>Pezizomycotina</taxon>
        <taxon>Eurotiomycetes</taxon>
        <taxon>Chaetothyriomycetidae</taxon>
        <taxon>Chaetothyriales</taxon>
        <taxon>Herpotrichiellaceae</taxon>
        <taxon>Exophiala</taxon>
    </lineage>
</organism>
<sequence length="97" mass="10845">MARITLMMNPEQMFYNPYTNLVRLAIQDVAACHALLANASAIWEGVFGRSMQYQSTAHKLMAIQIIGNRLKEGGKPSEPTIVAVILLWAFEVYAMTI</sequence>
<dbReference type="AlphaFoldDB" id="A0A0D2A5H3"/>
<dbReference type="RefSeq" id="XP_016240213.1">
    <property type="nucleotide sequence ID" value="XM_016374937.1"/>
</dbReference>
<protein>
    <submittedName>
        <fullName evidence="1">Uncharacterized protein</fullName>
    </submittedName>
</protein>
<keyword evidence="2" id="KW-1185">Reference proteome</keyword>
<dbReference type="Proteomes" id="UP000053328">
    <property type="component" value="Unassembled WGS sequence"/>
</dbReference>
<dbReference type="EMBL" id="KN847492">
    <property type="protein sequence ID" value="KIW19997.1"/>
    <property type="molecule type" value="Genomic_DNA"/>
</dbReference>
<accession>A0A0D2A5H3</accession>
<gene>
    <name evidence="1" type="ORF">PV08_00572</name>
</gene>
<proteinExistence type="predicted"/>
<name>A0A0D2A5H3_9EURO</name>
<dbReference type="HOGENOM" id="CLU_2346697_0_0_1"/>
<dbReference type="GeneID" id="27327655"/>
<evidence type="ECO:0000313" key="1">
    <source>
        <dbReference type="EMBL" id="KIW19997.1"/>
    </source>
</evidence>
<dbReference type="VEuPathDB" id="FungiDB:PV08_00572"/>